<feature type="domain" description="Reverse transcriptase" evidence="1">
    <location>
        <begin position="127"/>
        <end position="221"/>
    </location>
</feature>
<dbReference type="EMBL" id="JAVFWL010000006">
    <property type="protein sequence ID" value="KAK6764539.1"/>
    <property type="molecule type" value="Genomic_DNA"/>
</dbReference>
<dbReference type="Pfam" id="PF00078">
    <property type="entry name" value="RVT_1"/>
    <property type="match status" value="1"/>
</dbReference>
<evidence type="ECO:0000313" key="2">
    <source>
        <dbReference type="EMBL" id="KAK6764539.1"/>
    </source>
</evidence>
<reference evidence="2 3" key="1">
    <citation type="submission" date="2023-08" db="EMBL/GenBank/DDBJ databases">
        <title>A Necator americanus chromosomal reference genome.</title>
        <authorList>
            <person name="Ilik V."/>
            <person name="Petrzelkova K.J."/>
            <person name="Pardy F."/>
            <person name="Fuh T."/>
            <person name="Niatou-Singa F.S."/>
            <person name="Gouil Q."/>
            <person name="Baker L."/>
            <person name="Ritchie M.E."/>
            <person name="Jex A.R."/>
            <person name="Gazzola D."/>
            <person name="Li H."/>
            <person name="Toshio Fujiwara R."/>
            <person name="Zhan B."/>
            <person name="Aroian R.V."/>
            <person name="Pafco B."/>
            <person name="Schwarz E.M."/>
        </authorList>
    </citation>
    <scope>NUCLEOTIDE SEQUENCE [LARGE SCALE GENOMIC DNA]</scope>
    <source>
        <strain evidence="2 3">Aroian</strain>
        <tissue evidence="2">Whole animal</tissue>
    </source>
</reference>
<proteinExistence type="predicted"/>
<name>A0ABR1EPH2_NECAM</name>
<accession>A0ABR1EPH2</accession>
<sequence>MAKDSHTLRKGAVITKAHNLKGELPEGSMKPLATTIRFVMLKCRTLTSELQQAALSRLLRYLFVPFAALQETRMRIGPSSASKITLYTTTLNPLSTRLLNALRADGVPGKFVRLLDEMNQRTTAAVRTPFQVVKGARQGLVAEPLLFNFASSTSCGEQPISVLPTSCCHLTDLEYAVDVLIFAESSTKLQYVVNLASKLAAAYELRLRPNKCKQMLSEKIEKVGQSYVRGRHTSAKMPIIASGDDICSPIKSSKSSQLSDDVGAVQVNIEKHLGEALGADLGNAALAEL</sequence>
<evidence type="ECO:0000259" key="1">
    <source>
        <dbReference type="Pfam" id="PF00078"/>
    </source>
</evidence>
<protein>
    <recommendedName>
        <fullName evidence="1">Reverse transcriptase domain-containing protein</fullName>
    </recommendedName>
</protein>
<dbReference type="Proteomes" id="UP001303046">
    <property type="component" value="Unassembled WGS sequence"/>
</dbReference>
<evidence type="ECO:0000313" key="3">
    <source>
        <dbReference type="Proteomes" id="UP001303046"/>
    </source>
</evidence>
<keyword evidence="3" id="KW-1185">Reference proteome</keyword>
<gene>
    <name evidence="2" type="primary">Necator_chrX.g24914</name>
    <name evidence="2" type="ORF">RB195_024749</name>
</gene>
<organism evidence="2 3">
    <name type="scientific">Necator americanus</name>
    <name type="common">Human hookworm</name>
    <dbReference type="NCBI Taxonomy" id="51031"/>
    <lineage>
        <taxon>Eukaryota</taxon>
        <taxon>Metazoa</taxon>
        <taxon>Ecdysozoa</taxon>
        <taxon>Nematoda</taxon>
        <taxon>Chromadorea</taxon>
        <taxon>Rhabditida</taxon>
        <taxon>Rhabditina</taxon>
        <taxon>Rhabditomorpha</taxon>
        <taxon>Strongyloidea</taxon>
        <taxon>Ancylostomatidae</taxon>
        <taxon>Bunostominae</taxon>
        <taxon>Necator</taxon>
    </lineage>
</organism>
<dbReference type="InterPro" id="IPR000477">
    <property type="entry name" value="RT_dom"/>
</dbReference>
<comment type="caution">
    <text evidence="2">The sequence shown here is derived from an EMBL/GenBank/DDBJ whole genome shotgun (WGS) entry which is preliminary data.</text>
</comment>